<reference evidence="3" key="1">
    <citation type="submission" date="2021-11" db="EMBL/GenBank/DDBJ databases">
        <authorList>
            <consortium name="Genoscope - CEA"/>
            <person name="William W."/>
        </authorList>
    </citation>
    <scope>NUCLEOTIDE SEQUENCE</scope>
</reference>
<feature type="transmembrane region" description="Helical" evidence="1">
    <location>
        <begin position="97"/>
        <end position="114"/>
    </location>
</feature>
<accession>A0A8J2SX80</accession>
<sequence length="681" mass="75085">MESLTVEAGAPAAAVPDDRCRPPPQASGLLDEAEAAAAPYPCGYCGAFHGSETGYCAACSRSWLKPEIAARAARFQRRAYLALVTMMMSYFETDDKAVLSVFCGSIGLVVFFWFLTKSVATAAPEWIAPLVVLFLAAVYVIPTIRRMVVLIEDVDEISALFERTWREHENDEKKGPAPAKLAGALSQPTADLRRLYVLARARVGGFEVDVVERLARAGRTPAESSRETRGPQLKGLLRAREKIAMDYGGDVSRLRDILRASIVCETVDELRTLGDELAALEVAGTVRVVQVKNRFVGAPTPSGYRDVNVSTIYHGLLCEIQIHLEPILAIADQQHVAYEAARELDLMGALEKPTEATHETSSRPLRWGYVAARLVPAVLSAAIGWLYVDAFVLKGADSLVTRAVLLPTRGFSRPYVVLRLYGLALAAPYAANTFLLLRAAGCFGERARCQRREKTRVALLYERYFGYEGTYFVWKVFWFQMFEVVLQAYGKVPLFLTYMNPFEGLKRGRDEVSVGDSARNLSKSGSGLHVFVVVFLCALLFNAGLRPCSYYCEQNKCKPVGETNLTRAELLDAQGRIEGYEYTVTGSYEARYRFYDSYPGTGTDQDSTDDGMWAVEQEVCERMGGSIVAINSEAESQVVNTIVGCEPTDVGWVDVWIGYRAAASSSTWEWASGETSDFTSA</sequence>
<keyword evidence="1" id="KW-1133">Transmembrane helix</keyword>
<dbReference type="SUPFAM" id="SSF56436">
    <property type="entry name" value="C-type lectin-like"/>
    <property type="match status" value="1"/>
</dbReference>
<keyword evidence="1" id="KW-0812">Transmembrane</keyword>
<dbReference type="InterPro" id="IPR016186">
    <property type="entry name" value="C-type_lectin-like/link_sf"/>
</dbReference>
<dbReference type="Proteomes" id="UP000789595">
    <property type="component" value="Unassembled WGS sequence"/>
</dbReference>
<name>A0A8J2SX80_9STRA</name>
<feature type="transmembrane region" description="Helical" evidence="1">
    <location>
        <begin position="527"/>
        <end position="545"/>
    </location>
</feature>
<dbReference type="PROSITE" id="PS50041">
    <property type="entry name" value="C_TYPE_LECTIN_2"/>
    <property type="match status" value="1"/>
</dbReference>
<feature type="transmembrane region" description="Helical" evidence="1">
    <location>
        <begin position="420"/>
        <end position="444"/>
    </location>
</feature>
<dbReference type="EMBL" id="CAKKNE010000006">
    <property type="protein sequence ID" value="CAH0379286.1"/>
    <property type="molecule type" value="Genomic_DNA"/>
</dbReference>
<dbReference type="SUPFAM" id="SSF81301">
    <property type="entry name" value="Nucleotidyltransferase"/>
    <property type="match status" value="1"/>
</dbReference>
<dbReference type="InterPro" id="IPR043519">
    <property type="entry name" value="NT_sf"/>
</dbReference>
<evidence type="ECO:0000259" key="2">
    <source>
        <dbReference type="PROSITE" id="PS50041"/>
    </source>
</evidence>
<feature type="transmembrane region" description="Helical" evidence="1">
    <location>
        <begin position="367"/>
        <end position="388"/>
    </location>
</feature>
<dbReference type="Pfam" id="PF00059">
    <property type="entry name" value="Lectin_C"/>
    <property type="match status" value="1"/>
</dbReference>
<feature type="domain" description="C-type lectin" evidence="2">
    <location>
        <begin position="613"/>
        <end position="681"/>
    </location>
</feature>
<evidence type="ECO:0000313" key="3">
    <source>
        <dbReference type="EMBL" id="CAH0379286.1"/>
    </source>
</evidence>
<dbReference type="InterPro" id="IPR016187">
    <property type="entry name" value="CTDL_fold"/>
</dbReference>
<evidence type="ECO:0000256" key="1">
    <source>
        <dbReference type="SAM" id="Phobius"/>
    </source>
</evidence>
<dbReference type="OrthoDB" id="207328at2759"/>
<dbReference type="Gene3D" id="3.10.100.10">
    <property type="entry name" value="Mannose-Binding Protein A, subunit A"/>
    <property type="match status" value="1"/>
</dbReference>
<comment type="caution">
    <text evidence="3">The sequence shown here is derived from an EMBL/GenBank/DDBJ whole genome shotgun (WGS) entry which is preliminary data.</text>
</comment>
<feature type="transmembrane region" description="Helical" evidence="1">
    <location>
        <begin position="126"/>
        <end position="144"/>
    </location>
</feature>
<keyword evidence="4" id="KW-1185">Reference proteome</keyword>
<dbReference type="AlphaFoldDB" id="A0A8J2SX80"/>
<protein>
    <recommendedName>
        <fullName evidence="2">C-type lectin domain-containing protein</fullName>
    </recommendedName>
</protein>
<evidence type="ECO:0000313" key="4">
    <source>
        <dbReference type="Proteomes" id="UP000789595"/>
    </source>
</evidence>
<keyword evidence="1" id="KW-0472">Membrane</keyword>
<proteinExistence type="predicted"/>
<dbReference type="InterPro" id="IPR001304">
    <property type="entry name" value="C-type_lectin-like"/>
</dbReference>
<organism evidence="3 4">
    <name type="scientific">Pelagomonas calceolata</name>
    <dbReference type="NCBI Taxonomy" id="35677"/>
    <lineage>
        <taxon>Eukaryota</taxon>
        <taxon>Sar</taxon>
        <taxon>Stramenopiles</taxon>
        <taxon>Ochrophyta</taxon>
        <taxon>Pelagophyceae</taxon>
        <taxon>Pelagomonadales</taxon>
        <taxon>Pelagomonadaceae</taxon>
        <taxon>Pelagomonas</taxon>
    </lineage>
</organism>
<gene>
    <name evidence="3" type="ORF">PECAL_6P08960</name>
</gene>